<dbReference type="AlphaFoldDB" id="A0AAD6VPV4"/>
<dbReference type="InterPro" id="IPR051764">
    <property type="entry name" value="Avidin/Streptavidin-rel"/>
</dbReference>
<dbReference type="EMBL" id="JARJCW010000015">
    <property type="protein sequence ID" value="KAJ7216336.1"/>
    <property type="molecule type" value="Genomic_DNA"/>
</dbReference>
<comment type="subcellular location">
    <subcellularLocation>
        <location evidence="1">Secreted</location>
    </subcellularLocation>
</comment>
<dbReference type="Gene3D" id="2.40.128.30">
    <property type="entry name" value="Avidin-like"/>
    <property type="match status" value="1"/>
</dbReference>
<dbReference type="SUPFAM" id="SSF50876">
    <property type="entry name" value="Avidin/streptavidin"/>
    <property type="match status" value="1"/>
</dbReference>
<dbReference type="PANTHER" id="PTHR34399">
    <property type="entry name" value="AVIDIN-RELATED"/>
    <property type="match status" value="1"/>
</dbReference>
<keyword evidence="3" id="KW-0964">Secreted</keyword>
<evidence type="ECO:0000256" key="5">
    <source>
        <dbReference type="ARBA" id="ARBA00023267"/>
    </source>
</evidence>
<dbReference type="InterPro" id="IPR036896">
    <property type="entry name" value="Avidin-like_sf"/>
</dbReference>
<dbReference type="Proteomes" id="UP001219525">
    <property type="component" value="Unassembled WGS sequence"/>
</dbReference>
<dbReference type="PROSITE" id="PS51326">
    <property type="entry name" value="AVIDIN_2"/>
    <property type="match status" value="1"/>
</dbReference>
<evidence type="ECO:0000313" key="6">
    <source>
        <dbReference type="EMBL" id="KAJ7216336.1"/>
    </source>
</evidence>
<sequence length="152" mass="16297">MLSGVWYNQLGSQMTLIPAQDSGLTGLYTSAVGEADDVYVLAGRFDDNPPADPAAGLSIGWVVTYRNDQLNAHCTATWSGQFFVSPTGEERIVTHWLLALSTEPSAVWNSTNIGHDTFTRTKPSAAAIAQAHALTVGSPHPAHVLRNRTPHS</sequence>
<comment type="similarity">
    <text evidence="2">Belongs to the avidin/streptavidin family.</text>
</comment>
<protein>
    <submittedName>
        <fullName evidence="6">Tamavidin1</fullName>
    </submittedName>
</protein>
<proteinExistence type="inferred from homology"/>
<evidence type="ECO:0000256" key="3">
    <source>
        <dbReference type="ARBA" id="ARBA00022525"/>
    </source>
</evidence>
<name>A0AAD6VPV4_9AGAR</name>
<accession>A0AAD6VPV4</accession>
<organism evidence="6 7">
    <name type="scientific">Mycena pura</name>
    <dbReference type="NCBI Taxonomy" id="153505"/>
    <lineage>
        <taxon>Eukaryota</taxon>
        <taxon>Fungi</taxon>
        <taxon>Dikarya</taxon>
        <taxon>Basidiomycota</taxon>
        <taxon>Agaricomycotina</taxon>
        <taxon>Agaricomycetes</taxon>
        <taxon>Agaricomycetidae</taxon>
        <taxon>Agaricales</taxon>
        <taxon>Marasmiineae</taxon>
        <taxon>Mycenaceae</taxon>
        <taxon>Mycena</taxon>
    </lineage>
</organism>
<keyword evidence="7" id="KW-1185">Reference proteome</keyword>
<dbReference type="GO" id="GO:0005576">
    <property type="term" value="C:extracellular region"/>
    <property type="evidence" value="ECO:0007669"/>
    <property type="project" value="UniProtKB-SubCell"/>
</dbReference>
<evidence type="ECO:0000256" key="4">
    <source>
        <dbReference type="ARBA" id="ARBA00022729"/>
    </source>
</evidence>
<dbReference type="PRINTS" id="PR00709">
    <property type="entry name" value="AVIDIN"/>
</dbReference>
<dbReference type="PANTHER" id="PTHR34399:SF6">
    <property type="entry name" value="AVIDIN-LIKE"/>
    <property type="match status" value="1"/>
</dbReference>
<dbReference type="GO" id="GO:0009374">
    <property type="term" value="F:biotin binding"/>
    <property type="evidence" value="ECO:0007669"/>
    <property type="project" value="InterPro"/>
</dbReference>
<evidence type="ECO:0000313" key="7">
    <source>
        <dbReference type="Proteomes" id="UP001219525"/>
    </source>
</evidence>
<evidence type="ECO:0000256" key="2">
    <source>
        <dbReference type="ARBA" id="ARBA00006297"/>
    </source>
</evidence>
<reference evidence="6" key="1">
    <citation type="submission" date="2023-03" db="EMBL/GenBank/DDBJ databases">
        <title>Massive genome expansion in bonnet fungi (Mycena s.s.) driven by repeated elements and novel gene families across ecological guilds.</title>
        <authorList>
            <consortium name="Lawrence Berkeley National Laboratory"/>
            <person name="Harder C.B."/>
            <person name="Miyauchi S."/>
            <person name="Viragh M."/>
            <person name="Kuo A."/>
            <person name="Thoen E."/>
            <person name="Andreopoulos B."/>
            <person name="Lu D."/>
            <person name="Skrede I."/>
            <person name="Drula E."/>
            <person name="Henrissat B."/>
            <person name="Morin E."/>
            <person name="Kohler A."/>
            <person name="Barry K."/>
            <person name="LaButti K."/>
            <person name="Morin E."/>
            <person name="Salamov A."/>
            <person name="Lipzen A."/>
            <person name="Mereny Z."/>
            <person name="Hegedus B."/>
            <person name="Baldrian P."/>
            <person name="Stursova M."/>
            <person name="Weitz H."/>
            <person name="Taylor A."/>
            <person name="Grigoriev I.V."/>
            <person name="Nagy L.G."/>
            <person name="Martin F."/>
            <person name="Kauserud H."/>
        </authorList>
    </citation>
    <scope>NUCLEOTIDE SEQUENCE</scope>
    <source>
        <strain evidence="6">9144</strain>
    </source>
</reference>
<gene>
    <name evidence="6" type="ORF">GGX14DRAFT_358683</name>
</gene>
<dbReference type="InterPro" id="IPR005469">
    <property type="entry name" value="Avidin"/>
</dbReference>
<keyword evidence="4" id="KW-0732">Signal</keyword>
<evidence type="ECO:0000256" key="1">
    <source>
        <dbReference type="ARBA" id="ARBA00004613"/>
    </source>
</evidence>
<comment type="caution">
    <text evidence="6">The sequence shown here is derived from an EMBL/GenBank/DDBJ whole genome shotgun (WGS) entry which is preliminary data.</text>
</comment>
<dbReference type="InterPro" id="IPR005468">
    <property type="entry name" value="Avidin/str"/>
</dbReference>
<dbReference type="Pfam" id="PF01382">
    <property type="entry name" value="Avidin"/>
    <property type="match status" value="1"/>
</dbReference>
<keyword evidence="5" id="KW-0092">Biotin</keyword>